<dbReference type="Pfam" id="PF10551">
    <property type="entry name" value="MULE"/>
    <property type="match status" value="1"/>
</dbReference>
<dbReference type="InterPro" id="IPR018289">
    <property type="entry name" value="MULE_transposase_dom"/>
</dbReference>
<keyword evidence="4" id="KW-1185">Reference proteome</keyword>
<dbReference type="InterPro" id="IPR004332">
    <property type="entry name" value="Transposase_MuDR"/>
</dbReference>
<gene>
    <name evidence="5" type="primary">LOC101498519</name>
</gene>
<dbReference type="Pfam" id="PF26130">
    <property type="entry name" value="PB1-like"/>
    <property type="match status" value="1"/>
</dbReference>
<dbReference type="Pfam" id="PF03108">
    <property type="entry name" value="DBD_Tnp_Mut"/>
    <property type="match status" value="1"/>
</dbReference>
<dbReference type="OrthoDB" id="1918246at2759"/>
<dbReference type="PANTHER" id="PTHR31973:SF187">
    <property type="entry name" value="MUTATOR TRANSPOSASE MUDRA PROTEIN"/>
    <property type="match status" value="1"/>
</dbReference>
<name>A0A3Q7XBV6_CICAR</name>
<dbReference type="KEGG" id="cam:101498519"/>
<reference evidence="4" key="1">
    <citation type="journal article" date="2013" name="Nat. Biotechnol.">
        <title>Draft genome sequence of chickpea (Cicer arietinum) provides a resource for trait improvement.</title>
        <authorList>
            <person name="Varshney R.K."/>
            <person name="Song C."/>
            <person name="Saxena R.K."/>
            <person name="Azam S."/>
            <person name="Yu S."/>
            <person name="Sharpe A.G."/>
            <person name="Cannon S."/>
            <person name="Baek J."/>
            <person name="Rosen B.D."/>
            <person name="Tar'an B."/>
            <person name="Millan T."/>
            <person name="Zhang X."/>
            <person name="Ramsay L.D."/>
            <person name="Iwata A."/>
            <person name="Wang Y."/>
            <person name="Nelson W."/>
            <person name="Farmer A.D."/>
            <person name="Gaur P.M."/>
            <person name="Soderlund C."/>
            <person name="Penmetsa R.V."/>
            <person name="Xu C."/>
            <person name="Bharti A.K."/>
            <person name="He W."/>
            <person name="Winter P."/>
            <person name="Zhao S."/>
            <person name="Hane J.K."/>
            <person name="Carrasquilla-Garcia N."/>
            <person name="Condie J.A."/>
            <person name="Upadhyaya H.D."/>
            <person name="Luo M.C."/>
            <person name="Thudi M."/>
            <person name="Gowda C.L."/>
            <person name="Singh N.P."/>
            <person name="Lichtenzveig J."/>
            <person name="Gali K.K."/>
            <person name="Rubio J."/>
            <person name="Nadarajan N."/>
            <person name="Dolezel J."/>
            <person name="Bansal K.C."/>
            <person name="Xu X."/>
            <person name="Edwards D."/>
            <person name="Zhang G."/>
            <person name="Kahl G."/>
            <person name="Gil J."/>
            <person name="Singh K.B."/>
            <person name="Datta S.K."/>
            <person name="Jackson S.A."/>
            <person name="Wang J."/>
            <person name="Cook D.R."/>
        </authorList>
    </citation>
    <scope>NUCLEOTIDE SEQUENCE [LARGE SCALE GENOMIC DNA]</scope>
    <source>
        <strain evidence="4">cv. CDC Frontier</strain>
    </source>
</reference>
<feature type="domain" description="MULE transposase" evidence="2">
    <location>
        <begin position="311"/>
        <end position="413"/>
    </location>
</feature>
<protein>
    <submittedName>
        <fullName evidence="5">Uncharacterized protein LOC101498519</fullName>
    </submittedName>
</protein>
<dbReference type="InterPro" id="IPR058594">
    <property type="entry name" value="PB1-like_dom_pln"/>
</dbReference>
<evidence type="ECO:0000313" key="4">
    <source>
        <dbReference type="Proteomes" id="UP000087171"/>
    </source>
</evidence>
<sequence length="549" mass="65062">MDVFFVDVHHGGYFLDDTMEVYQGKVSNWKCDADRWSYFEIFDIIKQMRYPEVISIWYEAYDEEANMQSEKELFDEEYFTEELESDDLQETDKYPLFVMPKKMEDYKWVLGTLFTGKEEFKEAMTTYAIHNGRDLKFIKNDKLRVRVKCKKGCEWFAYCAKLPDEDTWQLRKLVDTHSCNREYKVKFMRSSWLGKILYSTVKENPNIKITDISNKVHQKWNAGVSKMKAFRARRVAIDMVDGSFREQYIRLYDYCHELLRSNPNSTVKLEVQATNSEVTDYVDRPLLPSFQRLYMCLNGCKESFLICRPIIGLDGCFLKGYYGGMILAAVGRDPNDQMLPIALAVVEGETRDSWTWFLKLLIDDLGRQQACKSYTFISDQQKIGNSVLGLLPAMDELLPEVEQRFCVRHLYNNFRKIHPGKKLKELMWKAAKSTYHQAWEREMKKLRKVNEETYKYLVKIPPRFWSKSRFSFNSKCDVLVNNMPETFNSVIIGPRGKPIVTMFEDIKLYLMERWARNRTTLERYTCSVLPQIKKKLAKEQELSRMWLCR</sequence>
<dbReference type="RefSeq" id="XP_027191059.1">
    <property type="nucleotide sequence ID" value="XM_027335258.1"/>
</dbReference>
<proteinExistence type="predicted"/>
<evidence type="ECO:0000259" key="3">
    <source>
        <dbReference type="Pfam" id="PF26130"/>
    </source>
</evidence>
<accession>A0A3Q7XBV6</accession>
<feature type="domain" description="Transposase MuDR plant" evidence="1">
    <location>
        <begin position="106"/>
        <end position="167"/>
    </location>
</feature>
<reference evidence="5" key="2">
    <citation type="submission" date="2025-08" db="UniProtKB">
        <authorList>
            <consortium name="RefSeq"/>
        </authorList>
    </citation>
    <scope>IDENTIFICATION</scope>
    <source>
        <tissue evidence="5">Etiolated seedlings</tissue>
    </source>
</reference>
<dbReference type="STRING" id="3827.A0A3Q7XBV6"/>
<organism evidence="4 5">
    <name type="scientific">Cicer arietinum</name>
    <name type="common">Chickpea</name>
    <name type="synonym">Garbanzo</name>
    <dbReference type="NCBI Taxonomy" id="3827"/>
    <lineage>
        <taxon>Eukaryota</taxon>
        <taxon>Viridiplantae</taxon>
        <taxon>Streptophyta</taxon>
        <taxon>Embryophyta</taxon>
        <taxon>Tracheophyta</taxon>
        <taxon>Spermatophyta</taxon>
        <taxon>Magnoliopsida</taxon>
        <taxon>eudicotyledons</taxon>
        <taxon>Gunneridae</taxon>
        <taxon>Pentapetalae</taxon>
        <taxon>rosids</taxon>
        <taxon>fabids</taxon>
        <taxon>Fabales</taxon>
        <taxon>Fabaceae</taxon>
        <taxon>Papilionoideae</taxon>
        <taxon>50 kb inversion clade</taxon>
        <taxon>NPAAA clade</taxon>
        <taxon>Hologalegina</taxon>
        <taxon>IRL clade</taxon>
        <taxon>Cicereae</taxon>
        <taxon>Cicer</taxon>
    </lineage>
</organism>
<dbReference type="AlphaFoldDB" id="A0A3Q7XBV6"/>
<dbReference type="Proteomes" id="UP000087171">
    <property type="component" value="Chromosome Ca6"/>
</dbReference>
<feature type="domain" description="PB1-like" evidence="3">
    <location>
        <begin position="5"/>
        <end position="60"/>
    </location>
</feature>
<evidence type="ECO:0000313" key="5">
    <source>
        <dbReference type="RefSeq" id="XP_027191059.1"/>
    </source>
</evidence>
<dbReference type="PaxDb" id="3827-XP_004505630.1"/>
<dbReference type="PANTHER" id="PTHR31973">
    <property type="entry name" value="POLYPROTEIN, PUTATIVE-RELATED"/>
    <property type="match status" value="1"/>
</dbReference>
<evidence type="ECO:0000259" key="2">
    <source>
        <dbReference type="Pfam" id="PF10551"/>
    </source>
</evidence>
<evidence type="ECO:0000259" key="1">
    <source>
        <dbReference type="Pfam" id="PF03108"/>
    </source>
</evidence>